<organism evidence="1 2">
    <name type="scientific">Tetracentron sinense</name>
    <name type="common">Spur-leaf</name>
    <dbReference type="NCBI Taxonomy" id="13715"/>
    <lineage>
        <taxon>Eukaryota</taxon>
        <taxon>Viridiplantae</taxon>
        <taxon>Streptophyta</taxon>
        <taxon>Embryophyta</taxon>
        <taxon>Tracheophyta</taxon>
        <taxon>Spermatophyta</taxon>
        <taxon>Magnoliopsida</taxon>
        <taxon>Trochodendrales</taxon>
        <taxon>Trochodendraceae</taxon>
        <taxon>Tetracentron</taxon>
    </lineage>
</organism>
<dbReference type="Proteomes" id="UP000655225">
    <property type="component" value="Unassembled WGS sequence"/>
</dbReference>
<accession>A0A834YDA5</accession>
<protein>
    <submittedName>
        <fullName evidence="1">Uncharacterized protein</fullName>
    </submittedName>
</protein>
<dbReference type="AlphaFoldDB" id="A0A834YDA5"/>
<name>A0A834YDA5_TETSI</name>
<proteinExistence type="predicted"/>
<dbReference type="EMBL" id="JABCRI010000021">
    <property type="protein sequence ID" value="KAF8380093.1"/>
    <property type="molecule type" value="Genomic_DNA"/>
</dbReference>
<reference evidence="1 2" key="1">
    <citation type="submission" date="2020-04" db="EMBL/GenBank/DDBJ databases">
        <title>Plant Genome Project.</title>
        <authorList>
            <person name="Zhang R.-G."/>
        </authorList>
    </citation>
    <scope>NUCLEOTIDE SEQUENCE [LARGE SCALE GENOMIC DNA]</scope>
    <source>
        <strain evidence="1">YNK0</strain>
        <tissue evidence="1">Leaf</tissue>
    </source>
</reference>
<evidence type="ECO:0000313" key="2">
    <source>
        <dbReference type="Proteomes" id="UP000655225"/>
    </source>
</evidence>
<comment type="caution">
    <text evidence="1">The sequence shown here is derived from an EMBL/GenBank/DDBJ whole genome shotgun (WGS) entry which is preliminary data.</text>
</comment>
<evidence type="ECO:0000313" key="1">
    <source>
        <dbReference type="EMBL" id="KAF8380093.1"/>
    </source>
</evidence>
<gene>
    <name evidence="1" type="ORF">HHK36_027563</name>
</gene>
<keyword evidence="2" id="KW-1185">Reference proteome</keyword>
<sequence>MESPDGPNCHLGLHCSYCHRRELPLRQERLAVARNVPLYSFGSNLSIQFHEALFLNEIADPFLKPEERKLEKSPSTE</sequence>